<feature type="chain" id="PRO_5034396151" evidence="1">
    <location>
        <begin position="19"/>
        <end position="265"/>
    </location>
</feature>
<evidence type="ECO:0000256" key="1">
    <source>
        <dbReference type="SAM" id="SignalP"/>
    </source>
</evidence>
<dbReference type="EMBL" id="WIGN01000003">
    <property type="protein sequence ID" value="KAF6821070.1"/>
    <property type="molecule type" value="Genomic_DNA"/>
</dbReference>
<dbReference type="Proteomes" id="UP000652219">
    <property type="component" value="Unassembled WGS sequence"/>
</dbReference>
<keyword evidence="1" id="KW-0732">Signal</keyword>
<comment type="caution">
    <text evidence="2">The sequence shown here is derived from an EMBL/GenBank/DDBJ whole genome shotgun (WGS) entry which is preliminary data.</text>
</comment>
<organism evidence="2 3">
    <name type="scientific">Colletotrichum sojae</name>
    <dbReference type="NCBI Taxonomy" id="2175907"/>
    <lineage>
        <taxon>Eukaryota</taxon>
        <taxon>Fungi</taxon>
        <taxon>Dikarya</taxon>
        <taxon>Ascomycota</taxon>
        <taxon>Pezizomycotina</taxon>
        <taxon>Sordariomycetes</taxon>
        <taxon>Hypocreomycetidae</taxon>
        <taxon>Glomerellales</taxon>
        <taxon>Glomerellaceae</taxon>
        <taxon>Colletotrichum</taxon>
        <taxon>Colletotrichum orchidearum species complex</taxon>
    </lineage>
</organism>
<accession>A0A8H6JYH5</accession>
<keyword evidence="3" id="KW-1185">Reference proteome</keyword>
<name>A0A8H6JYH5_9PEZI</name>
<dbReference type="AlphaFoldDB" id="A0A8H6JYH5"/>
<gene>
    <name evidence="2" type="ORF">CSOJ01_00505</name>
</gene>
<evidence type="ECO:0000313" key="2">
    <source>
        <dbReference type="EMBL" id="KAF6821070.1"/>
    </source>
</evidence>
<proteinExistence type="predicted"/>
<feature type="signal peptide" evidence="1">
    <location>
        <begin position="1"/>
        <end position="18"/>
    </location>
</feature>
<reference evidence="2 3" key="1">
    <citation type="journal article" date="2020" name="Phytopathology">
        <title>Genome Sequence Resources of Colletotrichum truncatum, C. plurivorum, C. musicola, and C. sojae: Four Species Pathogenic to Soybean (Glycine max).</title>
        <authorList>
            <person name="Rogerio F."/>
            <person name="Boufleur T.R."/>
            <person name="Ciampi-Guillardi M."/>
            <person name="Sukno S.A."/>
            <person name="Thon M.R."/>
            <person name="Massola Junior N.S."/>
            <person name="Baroncelli R."/>
        </authorList>
    </citation>
    <scope>NUCLEOTIDE SEQUENCE [LARGE SCALE GENOMIC DNA]</scope>
    <source>
        <strain evidence="2 3">LFN0009</strain>
    </source>
</reference>
<sequence length="265" mass="29142">MRGTLFFLSAIATTRVLASPTPDLPPASAGVFFSSPGYVVPSNVSANDFDESASWMQRIDTVDDDEEPSLAARDGHDHELALLRDRAEASTTIFMGRTYTDYGCEADIAAIQSILADAIVTRCGNGWCDRGSKYARKITWMADGGYRRDAWVEVKVEGMYWGKDTRHWVREGVMAMVRDDTVQRERRGRQGTWTGVNQYCDMGKFTNYIHVLKVGDLAVDIQLDIELNNVNADCITVETAEKIAGAIHGAAGGFFGAVAMVCGQY</sequence>
<evidence type="ECO:0000313" key="3">
    <source>
        <dbReference type="Proteomes" id="UP000652219"/>
    </source>
</evidence>
<protein>
    <submittedName>
        <fullName evidence="2">Uncharacterized protein</fullName>
    </submittedName>
</protein>